<dbReference type="Gene3D" id="2.40.380.10">
    <property type="entry name" value="FomD-like"/>
    <property type="match status" value="1"/>
</dbReference>
<dbReference type="SUPFAM" id="SSF159234">
    <property type="entry name" value="FomD-like"/>
    <property type="match status" value="1"/>
</dbReference>
<dbReference type="EMBL" id="LR214954">
    <property type="protein sequence ID" value="VEU59904.1"/>
    <property type="molecule type" value="Genomic_DNA"/>
</dbReference>
<name>A0A449A6N6_9BACT</name>
<dbReference type="PANTHER" id="PTHR39159">
    <property type="match status" value="1"/>
</dbReference>
<dbReference type="GO" id="GO:0016787">
    <property type="term" value="F:hydrolase activity"/>
    <property type="evidence" value="ECO:0007669"/>
    <property type="project" value="UniProtKB-KW"/>
</dbReference>
<dbReference type="PIRSF" id="PIRSF028345">
    <property type="entry name" value="UCP028345"/>
    <property type="match status" value="1"/>
</dbReference>
<evidence type="ECO:0000256" key="1">
    <source>
        <dbReference type="ARBA" id="ARBA00022723"/>
    </source>
</evidence>
<keyword evidence="1" id="KW-0479">Metal-binding</keyword>
<geneLocation type="plasmid" evidence="6">
    <name>4</name>
</geneLocation>
<dbReference type="KEGG" id="mnu:NCTC10166_00750"/>
<dbReference type="GO" id="GO:0046872">
    <property type="term" value="F:metal ion binding"/>
    <property type="evidence" value="ECO:0007669"/>
    <property type="project" value="UniProtKB-KW"/>
</dbReference>
<dbReference type="PANTHER" id="PTHR39159:SF1">
    <property type="entry name" value="UPF0374 PROTEIN YGAC"/>
    <property type="match status" value="1"/>
</dbReference>
<evidence type="ECO:0000256" key="3">
    <source>
        <dbReference type="ARBA" id="ARBA00022842"/>
    </source>
</evidence>
<keyword evidence="6" id="KW-0614">Plasmid</keyword>
<proteinExistence type="predicted"/>
<evidence type="ECO:0000256" key="2">
    <source>
        <dbReference type="ARBA" id="ARBA00022801"/>
    </source>
</evidence>
<protein>
    <submittedName>
        <fullName evidence="6">Protein of uncharacterized function (DUF402)</fullName>
    </submittedName>
</protein>
<evidence type="ECO:0000313" key="7">
    <source>
        <dbReference type="Proteomes" id="UP000289440"/>
    </source>
</evidence>
<accession>A0A449A6N6</accession>
<dbReference type="OrthoDB" id="1645325at2"/>
<dbReference type="Proteomes" id="UP000289440">
    <property type="component" value="Plasmid 4"/>
</dbReference>
<feature type="domain" description="DUF402" evidence="4">
    <location>
        <begin position="18"/>
        <end position="157"/>
    </location>
</feature>
<dbReference type="Pfam" id="PF04167">
    <property type="entry name" value="DUF402"/>
    <property type="match status" value="1"/>
</dbReference>
<evidence type="ECO:0000259" key="4">
    <source>
        <dbReference type="Pfam" id="PF04167"/>
    </source>
</evidence>
<dbReference type="InterPro" id="IPR035930">
    <property type="entry name" value="FomD-like_sf"/>
</dbReference>
<dbReference type="Proteomes" id="UP000289440">
    <property type="component" value="Chromosome"/>
</dbReference>
<dbReference type="RefSeq" id="WP_129720134.1">
    <property type="nucleotide sequence ID" value="NZ_LR214951.1"/>
</dbReference>
<reference evidence="6 7" key="1">
    <citation type="submission" date="2019-01" db="EMBL/GenBank/DDBJ databases">
        <authorList>
            <consortium name="Pathogen Informatics"/>
        </authorList>
    </citation>
    <scope>NUCLEOTIDE SEQUENCE [LARGE SCALE GENOMIC DNA]</scope>
    <source>
        <strain evidence="6 7">NCTC10166</strain>
        <plasmid evidence="7">4</plasmid>
    </source>
</reference>
<keyword evidence="7" id="KW-1185">Reference proteome</keyword>
<dbReference type="EMBL" id="LR214951">
    <property type="protein sequence ID" value="VEU59765.1"/>
    <property type="molecule type" value="Genomic_DNA"/>
</dbReference>
<dbReference type="InterPro" id="IPR016882">
    <property type="entry name" value="SA1684"/>
</dbReference>
<dbReference type="InterPro" id="IPR007295">
    <property type="entry name" value="DUF402"/>
</dbReference>
<evidence type="ECO:0000313" key="5">
    <source>
        <dbReference type="EMBL" id="VEU59765.1"/>
    </source>
</evidence>
<dbReference type="AlphaFoldDB" id="A0A449A6N6"/>
<organism evidence="6 7">
    <name type="scientific">Mesomycoplasma neurolyticum</name>
    <dbReference type="NCBI Taxonomy" id="2120"/>
    <lineage>
        <taxon>Bacteria</taxon>
        <taxon>Bacillati</taxon>
        <taxon>Mycoplasmatota</taxon>
        <taxon>Mycoplasmoidales</taxon>
        <taxon>Metamycoplasmataceae</taxon>
        <taxon>Mesomycoplasma</taxon>
    </lineage>
</organism>
<keyword evidence="3" id="KW-0460">Magnesium</keyword>
<dbReference type="KEGG" id="mnu:NCTC10166_00891"/>
<dbReference type="InterPro" id="IPR050212">
    <property type="entry name" value="Ntdp-like"/>
</dbReference>
<sequence>METHKLEKYFNVQAYKYNGKLYRQWNGVRIIDDKKNYLVAYMNKKTRVQEKKTHRWNIKSNTLWFFHKYNFFNAIVTIEGNKNYIYVNLASPFFMEDDTIKYIDFDLDIKVYHGKEINIIDKNEFFMNAKKMDYSKKLTKLIFEELKKIVDLYYSSEFIFDNKFLSKYIKKIKIINSKKSF</sequence>
<keyword evidence="2" id="KW-0378">Hydrolase</keyword>
<gene>
    <name evidence="5" type="ORF">NCTC10166_00750</name>
    <name evidence="6" type="ORF">NCTC10166_00891</name>
</gene>
<evidence type="ECO:0000313" key="6">
    <source>
        <dbReference type="EMBL" id="VEU59904.1"/>
    </source>
</evidence>